<keyword evidence="5" id="KW-0460">Magnesium</keyword>
<dbReference type="GO" id="GO:0005525">
    <property type="term" value="F:GTP binding"/>
    <property type="evidence" value="ECO:0007669"/>
    <property type="project" value="UniProtKB-KW"/>
</dbReference>
<keyword evidence="5" id="KW-0479">Metal-binding</keyword>
<evidence type="ECO:0000256" key="1">
    <source>
        <dbReference type="ARBA" id="ARBA00010290"/>
    </source>
</evidence>
<dbReference type="Proteomes" id="UP001295684">
    <property type="component" value="Unassembled WGS sequence"/>
</dbReference>
<name>A0AAD1XYY9_EUPCR</name>
<dbReference type="GO" id="GO:0046872">
    <property type="term" value="F:metal ion binding"/>
    <property type="evidence" value="ECO:0007669"/>
    <property type="project" value="UniProtKB-KW"/>
</dbReference>
<reference evidence="7" key="1">
    <citation type="submission" date="2023-07" db="EMBL/GenBank/DDBJ databases">
        <authorList>
            <consortium name="AG Swart"/>
            <person name="Singh M."/>
            <person name="Singh A."/>
            <person name="Seah K."/>
            <person name="Emmerich C."/>
        </authorList>
    </citation>
    <scope>NUCLEOTIDE SEQUENCE</scope>
    <source>
        <strain evidence="7">DP1</strain>
    </source>
</reference>
<dbReference type="Pfam" id="PF00025">
    <property type="entry name" value="Arf"/>
    <property type="match status" value="1"/>
</dbReference>
<feature type="binding site" evidence="5">
    <location>
        <position position="42"/>
    </location>
    <ligand>
        <name>Mg(2+)</name>
        <dbReference type="ChEBI" id="CHEBI:18420"/>
    </ligand>
</feature>
<gene>
    <name evidence="7" type="ORF">ECRASSUSDP1_LOCUS23683</name>
</gene>
<feature type="binding site" evidence="4">
    <location>
        <begin position="122"/>
        <end position="125"/>
    </location>
    <ligand>
        <name>GTP</name>
        <dbReference type="ChEBI" id="CHEBI:37565"/>
    </ligand>
</feature>
<evidence type="ECO:0000256" key="2">
    <source>
        <dbReference type="ARBA" id="ARBA00022741"/>
    </source>
</evidence>
<feature type="binding site" evidence="5">
    <location>
        <position position="23"/>
    </location>
    <ligand>
        <name>Mg(2+)</name>
        <dbReference type="ChEBI" id="CHEBI:18420"/>
    </ligand>
</feature>
<dbReference type="PRINTS" id="PR00328">
    <property type="entry name" value="SAR1GTPBP"/>
</dbReference>
<comment type="caution">
    <text evidence="7">The sequence shown here is derived from an EMBL/GenBank/DDBJ whole genome shotgun (WGS) entry which is preliminary data.</text>
</comment>
<protein>
    <recommendedName>
        <fullName evidence="9">ADP-ribosylation factor-like protein 6</fullName>
    </recommendedName>
</protein>
<dbReference type="PROSITE" id="PS51417">
    <property type="entry name" value="ARF"/>
    <property type="match status" value="1"/>
</dbReference>
<dbReference type="NCBIfam" id="TIGR00231">
    <property type="entry name" value="small_GTP"/>
    <property type="match status" value="1"/>
</dbReference>
<dbReference type="PANTHER" id="PTHR11711">
    <property type="entry name" value="ADP RIBOSYLATION FACTOR-RELATED"/>
    <property type="match status" value="1"/>
</dbReference>
<evidence type="ECO:0000256" key="6">
    <source>
        <dbReference type="RuleBase" id="RU003925"/>
    </source>
</evidence>
<evidence type="ECO:0008006" key="9">
    <source>
        <dbReference type="Google" id="ProtNLM"/>
    </source>
</evidence>
<dbReference type="InterPro" id="IPR027417">
    <property type="entry name" value="P-loop_NTPase"/>
</dbReference>
<evidence type="ECO:0000256" key="3">
    <source>
        <dbReference type="ARBA" id="ARBA00023134"/>
    </source>
</evidence>
<dbReference type="SUPFAM" id="SSF52540">
    <property type="entry name" value="P-loop containing nucleoside triphosphate hydrolases"/>
    <property type="match status" value="1"/>
</dbReference>
<keyword evidence="2 4" id="KW-0547">Nucleotide-binding</keyword>
<keyword evidence="8" id="KW-1185">Reference proteome</keyword>
<evidence type="ECO:0000256" key="5">
    <source>
        <dbReference type="PIRSR" id="PIRSR606689-2"/>
    </source>
</evidence>
<evidence type="ECO:0000256" key="4">
    <source>
        <dbReference type="PIRSR" id="PIRSR606689-1"/>
    </source>
</evidence>
<evidence type="ECO:0000313" key="7">
    <source>
        <dbReference type="EMBL" id="CAI2382213.1"/>
    </source>
</evidence>
<dbReference type="InterPro" id="IPR006689">
    <property type="entry name" value="Small_GTPase_ARF/SAR"/>
</dbReference>
<dbReference type="AlphaFoldDB" id="A0AAD1XYY9"/>
<dbReference type="EMBL" id="CAMPGE010024367">
    <property type="protein sequence ID" value="CAI2382213.1"/>
    <property type="molecule type" value="Genomic_DNA"/>
</dbReference>
<dbReference type="GO" id="GO:0003924">
    <property type="term" value="F:GTPase activity"/>
    <property type="evidence" value="ECO:0007669"/>
    <property type="project" value="InterPro"/>
</dbReference>
<dbReference type="InterPro" id="IPR024156">
    <property type="entry name" value="Small_GTPase_ARF"/>
</dbReference>
<dbReference type="PROSITE" id="PS51419">
    <property type="entry name" value="RAB"/>
    <property type="match status" value="1"/>
</dbReference>
<accession>A0AAD1XYY9</accession>
<dbReference type="FunFam" id="3.40.50.300:FF:001166">
    <property type="entry name" value="ADP-ribosylation factor D"/>
    <property type="match status" value="1"/>
</dbReference>
<dbReference type="SMART" id="SM00178">
    <property type="entry name" value="SAR"/>
    <property type="match status" value="1"/>
</dbReference>
<feature type="binding site" evidence="4">
    <location>
        <begin position="16"/>
        <end position="23"/>
    </location>
    <ligand>
        <name>GTP</name>
        <dbReference type="ChEBI" id="CHEBI:37565"/>
    </ligand>
</feature>
<dbReference type="InterPro" id="IPR005225">
    <property type="entry name" value="Small_GTP-bd"/>
</dbReference>
<feature type="binding site" evidence="4">
    <location>
        <position position="64"/>
    </location>
    <ligand>
        <name>GTP</name>
        <dbReference type="ChEBI" id="CHEBI:37565"/>
    </ligand>
</feature>
<dbReference type="Gene3D" id="3.40.50.300">
    <property type="entry name" value="P-loop containing nucleotide triphosphate hydrolases"/>
    <property type="match status" value="1"/>
</dbReference>
<organism evidence="7 8">
    <name type="scientific">Euplotes crassus</name>
    <dbReference type="NCBI Taxonomy" id="5936"/>
    <lineage>
        <taxon>Eukaryota</taxon>
        <taxon>Sar</taxon>
        <taxon>Alveolata</taxon>
        <taxon>Ciliophora</taxon>
        <taxon>Intramacronucleata</taxon>
        <taxon>Spirotrichea</taxon>
        <taxon>Hypotrichia</taxon>
        <taxon>Euplotida</taxon>
        <taxon>Euplotidae</taxon>
        <taxon>Moneuplotes</taxon>
    </lineage>
</organism>
<evidence type="ECO:0000313" key="8">
    <source>
        <dbReference type="Proteomes" id="UP001295684"/>
    </source>
</evidence>
<comment type="similarity">
    <text evidence="1 6">Belongs to the small GTPase superfamily. Arf family.</text>
</comment>
<dbReference type="SMART" id="SM00177">
    <property type="entry name" value="ARF"/>
    <property type="match status" value="1"/>
</dbReference>
<keyword evidence="3 4" id="KW-0342">GTP-binding</keyword>
<sequence>MGGSLGKKKAKIIIVGLDNSGKTTLINYLKPPKETLSEVTPTVGFKVESFKQDKINFTCFDMSGQGIYRELWPEYYSEAQGVIFVVDSADKLRIAVAKNELEMMFEDPGIRDRPVPILFFANKKDLPYALTESEIAEQFELDNISDRDWHIEASNALTGEGVTEGINWLGAKLPKKKKK</sequence>
<proteinExistence type="inferred from homology"/>